<dbReference type="InterPro" id="IPR000477">
    <property type="entry name" value="RT_dom"/>
</dbReference>
<dbReference type="AlphaFoldDB" id="A0A6I9W7G8"/>
<dbReference type="PROSITE" id="PS50994">
    <property type="entry name" value="INTEGRASE"/>
    <property type="match status" value="1"/>
</dbReference>
<dbReference type="Pfam" id="PF17921">
    <property type="entry name" value="Integrase_H2C2"/>
    <property type="match status" value="1"/>
</dbReference>
<reference evidence="6" key="1">
    <citation type="submission" date="2025-08" db="UniProtKB">
        <authorList>
            <consortium name="RefSeq"/>
        </authorList>
    </citation>
    <scope>IDENTIFICATION</scope>
</reference>
<dbReference type="InterPro" id="IPR001584">
    <property type="entry name" value="Integrase_cat-core"/>
</dbReference>
<dbReference type="KEGG" id="pbar:105425493"/>
<dbReference type="InterPro" id="IPR041577">
    <property type="entry name" value="RT_RNaseH_2"/>
</dbReference>
<evidence type="ECO:0000259" key="3">
    <source>
        <dbReference type="PROSITE" id="PS50878"/>
    </source>
</evidence>
<dbReference type="PANTHER" id="PTHR37984">
    <property type="entry name" value="PROTEIN CBG26694"/>
    <property type="match status" value="1"/>
</dbReference>
<dbReference type="FunFam" id="3.30.70.270:FF:000003">
    <property type="entry name" value="Transposon Ty3-G Gag-Pol polyprotein"/>
    <property type="match status" value="1"/>
</dbReference>
<evidence type="ECO:0000259" key="4">
    <source>
        <dbReference type="PROSITE" id="PS50994"/>
    </source>
</evidence>
<sequence length="759" mass="87006">MPGFPLDLKSGYWQLKIRPEDREKTAFSVGNGLWQFVAMSFGLCNAPATFERLMERVLRSLLSKICLIYLDDEIVFGKTFEKMKENLREVLLKFRAAKLSVNPKKCNLFRRQVKYLGHVVSSAGIATDPEKTEAVTEWLVQNKKQVRSFLGFCSYYRKFVKGFSSIAKPLFKLTENLTKFDWTGQCQIAFLGLKQALTSAPLLSFPKGEGKMILDTHASGFGIGAVLSQVQDGYVRVIAYYSRVLNKPERNYCTTRRELLALGIIHGNTDGLSRRPCVEEKCRFCSKVEVQRELFEDKIVARIVLREDSSEDWRRAQIEDQELAMFLLAKENDMRPSWEEVSSKGLSTKIYWHQWHALEVQNGILHKRWEAPNLTNSFLQLMIPRSKVKQILEEAHDTPSGGHFGINKTLEKIRKRFYWATCKKDVEEWCRTCKICIAKRSAADKGKSPLQIFNSGAPFERIQMDILGPLPVSSSGNNYLLVVVDCFTKWVEAFPLKNMRATTVAEIFVQVVSRYGVPLELHTDQGRNFESQLFQELMRILGIRKTRTALHPQSDGQVERQHQTILQYLSKTSKHEATGVTPSEGVTPSFVLRKRSYLADGFAKRYSSQFGFSESAEEYVRNLRQKLDEIHQRVRERLESRSLKIKCRYDRKARHPVFEEGQKVWLFNPHRKKDRSPKLQNDWEGPFEIIKKISDVVFCISRSGGRKSKVVHADRCRPQTLGWSDPKNIGDILLSHSASAQKVCAPPSGRIVSIASSPE</sequence>
<organism evidence="5 6">
    <name type="scientific">Pogonomyrmex barbatus</name>
    <name type="common">red harvester ant</name>
    <dbReference type="NCBI Taxonomy" id="144034"/>
    <lineage>
        <taxon>Eukaryota</taxon>
        <taxon>Metazoa</taxon>
        <taxon>Ecdysozoa</taxon>
        <taxon>Arthropoda</taxon>
        <taxon>Hexapoda</taxon>
        <taxon>Insecta</taxon>
        <taxon>Pterygota</taxon>
        <taxon>Neoptera</taxon>
        <taxon>Endopterygota</taxon>
        <taxon>Hymenoptera</taxon>
        <taxon>Apocrita</taxon>
        <taxon>Aculeata</taxon>
        <taxon>Formicoidea</taxon>
        <taxon>Formicidae</taxon>
        <taxon>Myrmicinae</taxon>
        <taxon>Pogonomyrmex</taxon>
    </lineage>
</organism>
<dbReference type="InterPro" id="IPR054465">
    <property type="entry name" value="Integrase_p58-like_C"/>
</dbReference>
<accession>A0A6I9W7G8</accession>
<name>A0A6I9W7G8_9HYME</name>
<protein>
    <recommendedName>
        <fullName evidence="1">RNA-directed DNA polymerase</fullName>
        <ecNumber evidence="1">2.7.7.49</ecNumber>
    </recommendedName>
</protein>
<keyword evidence="5" id="KW-1185">Reference proteome</keyword>
<dbReference type="InterPro" id="IPR050951">
    <property type="entry name" value="Retrovirus_Pol_polyprotein"/>
</dbReference>
<dbReference type="RefSeq" id="XP_011634591.1">
    <property type="nucleotide sequence ID" value="XM_011636289.1"/>
</dbReference>
<dbReference type="InterPro" id="IPR043128">
    <property type="entry name" value="Rev_trsase/Diguanyl_cyclase"/>
</dbReference>
<dbReference type="Pfam" id="PF00665">
    <property type="entry name" value="rve"/>
    <property type="match status" value="1"/>
</dbReference>
<dbReference type="FunFam" id="1.10.340.70:FF:000001">
    <property type="entry name" value="Retrovirus-related Pol polyprotein from transposon gypsy-like Protein"/>
    <property type="match status" value="1"/>
</dbReference>
<evidence type="ECO:0000256" key="2">
    <source>
        <dbReference type="ARBA" id="ARBA00023268"/>
    </source>
</evidence>
<dbReference type="Pfam" id="PF17919">
    <property type="entry name" value="RT_RNaseH_2"/>
    <property type="match status" value="1"/>
</dbReference>
<keyword evidence="2" id="KW-0511">Multifunctional enzyme</keyword>
<feature type="domain" description="Reverse transcriptase" evidence="3">
    <location>
        <begin position="1"/>
        <end position="120"/>
    </location>
</feature>
<evidence type="ECO:0000313" key="6">
    <source>
        <dbReference type="RefSeq" id="XP_011634591.1"/>
    </source>
</evidence>
<dbReference type="GO" id="GO:0003676">
    <property type="term" value="F:nucleic acid binding"/>
    <property type="evidence" value="ECO:0007669"/>
    <property type="project" value="InterPro"/>
</dbReference>
<dbReference type="Gene3D" id="3.30.420.10">
    <property type="entry name" value="Ribonuclease H-like superfamily/Ribonuclease H"/>
    <property type="match status" value="1"/>
</dbReference>
<dbReference type="Pfam" id="PF00078">
    <property type="entry name" value="RVT_1"/>
    <property type="match status" value="1"/>
</dbReference>
<evidence type="ECO:0000313" key="5">
    <source>
        <dbReference type="Proteomes" id="UP000504615"/>
    </source>
</evidence>
<feature type="domain" description="Integrase catalytic" evidence="4">
    <location>
        <begin position="454"/>
        <end position="569"/>
    </location>
</feature>
<dbReference type="InterPro" id="IPR041588">
    <property type="entry name" value="Integrase_H2C2"/>
</dbReference>
<dbReference type="GO" id="GO:0042575">
    <property type="term" value="C:DNA polymerase complex"/>
    <property type="evidence" value="ECO:0007669"/>
    <property type="project" value="UniProtKB-ARBA"/>
</dbReference>
<dbReference type="Gene3D" id="1.10.340.70">
    <property type="match status" value="1"/>
</dbReference>
<dbReference type="GO" id="GO:0003964">
    <property type="term" value="F:RNA-directed DNA polymerase activity"/>
    <property type="evidence" value="ECO:0007669"/>
    <property type="project" value="UniProtKB-EC"/>
</dbReference>
<dbReference type="InterPro" id="IPR043502">
    <property type="entry name" value="DNA/RNA_pol_sf"/>
</dbReference>
<dbReference type="CDD" id="cd01647">
    <property type="entry name" value="RT_LTR"/>
    <property type="match status" value="1"/>
</dbReference>
<gene>
    <name evidence="6" type="primary">LOC105425493</name>
</gene>
<dbReference type="GeneID" id="105425493"/>
<dbReference type="OrthoDB" id="7701233at2759"/>
<dbReference type="GO" id="GO:0015074">
    <property type="term" value="P:DNA integration"/>
    <property type="evidence" value="ECO:0007669"/>
    <property type="project" value="InterPro"/>
</dbReference>
<dbReference type="Gene3D" id="3.30.70.270">
    <property type="match status" value="2"/>
</dbReference>
<dbReference type="InterPro" id="IPR036397">
    <property type="entry name" value="RNaseH_sf"/>
</dbReference>
<dbReference type="FunFam" id="3.30.70.270:FF:000020">
    <property type="entry name" value="Transposon Tf2-6 polyprotein-like Protein"/>
    <property type="match status" value="1"/>
</dbReference>
<dbReference type="PANTHER" id="PTHR37984:SF5">
    <property type="entry name" value="PROTEIN NYNRIN-LIKE"/>
    <property type="match status" value="1"/>
</dbReference>
<dbReference type="EC" id="2.7.7.49" evidence="1"/>
<dbReference type="Pfam" id="PF22938">
    <property type="entry name" value="Integrase_p58_C"/>
    <property type="match status" value="1"/>
</dbReference>
<dbReference type="FunFam" id="3.30.420.10:FF:000032">
    <property type="entry name" value="Retrovirus-related Pol polyprotein from transposon 297-like Protein"/>
    <property type="match status" value="1"/>
</dbReference>
<dbReference type="SUPFAM" id="SSF56672">
    <property type="entry name" value="DNA/RNA polymerases"/>
    <property type="match status" value="1"/>
</dbReference>
<dbReference type="PROSITE" id="PS50878">
    <property type="entry name" value="RT_POL"/>
    <property type="match status" value="1"/>
</dbReference>
<proteinExistence type="predicted"/>
<evidence type="ECO:0000256" key="1">
    <source>
        <dbReference type="ARBA" id="ARBA00012493"/>
    </source>
</evidence>
<dbReference type="InterPro" id="IPR012337">
    <property type="entry name" value="RNaseH-like_sf"/>
</dbReference>
<dbReference type="Proteomes" id="UP000504615">
    <property type="component" value="Unplaced"/>
</dbReference>
<dbReference type="SUPFAM" id="SSF53098">
    <property type="entry name" value="Ribonuclease H-like"/>
    <property type="match status" value="1"/>
</dbReference>